<dbReference type="GO" id="GO:0043213">
    <property type="term" value="P:bacteriocin transport"/>
    <property type="evidence" value="ECO:0007669"/>
    <property type="project" value="UniProtKB-KW"/>
</dbReference>
<evidence type="ECO:0000256" key="12">
    <source>
        <dbReference type="ARBA" id="ARBA00043264"/>
    </source>
</evidence>
<evidence type="ECO:0000256" key="11">
    <source>
        <dbReference type="ARBA" id="ARBA00023136"/>
    </source>
</evidence>
<feature type="transmembrane region" description="Helical" evidence="13">
    <location>
        <begin position="82"/>
        <end position="103"/>
    </location>
</feature>
<dbReference type="InterPro" id="IPR027417">
    <property type="entry name" value="P-loop_NTPase"/>
</dbReference>
<dbReference type="Proteomes" id="UP000071927">
    <property type="component" value="Unassembled WGS sequence"/>
</dbReference>
<comment type="caution">
    <text evidence="16">The sequence shown here is derived from an EMBL/GenBank/DDBJ whole genome shotgun (WGS) entry which is preliminary data.</text>
</comment>
<evidence type="ECO:0000256" key="1">
    <source>
        <dbReference type="ARBA" id="ARBA00004651"/>
    </source>
</evidence>
<feature type="transmembrane region" description="Helical" evidence="13">
    <location>
        <begin position="123"/>
        <end position="147"/>
    </location>
</feature>
<keyword evidence="7" id="KW-0378">Hydrolase</keyword>
<evidence type="ECO:0000256" key="10">
    <source>
        <dbReference type="ARBA" id="ARBA00022989"/>
    </source>
</evidence>
<keyword evidence="7" id="KW-0788">Thiol protease</keyword>
<dbReference type="GO" id="GO:0005886">
    <property type="term" value="C:plasma membrane"/>
    <property type="evidence" value="ECO:0007669"/>
    <property type="project" value="UniProtKB-SubCell"/>
</dbReference>
<evidence type="ECO:0000256" key="3">
    <source>
        <dbReference type="ARBA" id="ARBA00022475"/>
    </source>
</evidence>
<protein>
    <submittedName>
        <fullName evidence="16">Glutamate transport ATP-binding protein</fullName>
    </submittedName>
</protein>
<dbReference type="PANTHER" id="PTHR24221">
    <property type="entry name" value="ATP-BINDING CASSETTE SUB-FAMILY B"/>
    <property type="match status" value="1"/>
</dbReference>
<dbReference type="FunFam" id="3.40.50.300:FF:000299">
    <property type="entry name" value="ABC transporter ATP-binding protein/permease"/>
    <property type="match status" value="1"/>
</dbReference>
<dbReference type="InterPro" id="IPR039421">
    <property type="entry name" value="Type_1_exporter"/>
</dbReference>
<dbReference type="SMART" id="SM00382">
    <property type="entry name" value="AAA"/>
    <property type="match status" value="1"/>
</dbReference>
<evidence type="ECO:0000256" key="7">
    <source>
        <dbReference type="ARBA" id="ARBA00022807"/>
    </source>
</evidence>
<proteinExistence type="predicted"/>
<keyword evidence="6" id="KW-0547">Nucleotide-binding</keyword>
<keyword evidence="3" id="KW-1003">Cell membrane</keyword>
<evidence type="ECO:0000256" key="4">
    <source>
        <dbReference type="ARBA" id="ARBA00022670"/>
    </source>
</evidence>
<keyword evidence="10 13" id="KW-1133">Transmembrane helix</keyword>
<dbReference type="GO" id="GO:0016887">
    <property type="term" value="F:ATP hydrolysis activity"/>
    <property type="evidence" value="ECO:0007669"/>
    <property type="project" value="InterPro"/>
</dbReference>
<gene>
    <name evidence="16" type="ORF">SGADD03_02118</name>
</gene>
<evidence type="ECO:0000256" key="9">
    <source>
        <dbReference type="ARBA" id="ARBA00022927"/>
    </source>
</evidence>
<feature type="transmembrane region" description="Helical" evidence="13">
    <location>
        <begin position="301"/>
        <end position="325"/>
    </location>
</feature>
<feature type="transmembrane region" description="Helical" evidence="13">
    <location>
        <begin position="198"/>
        <end position="215"/>
    </location>
</feature>
<dbReference type="PATRIC" id="fig|315405.12.peg.2521"/>
<evidence type="ECO:0000256" key="8">
    <source>
        <dbReference type="ARBA" id="ARBA00022840"/>
    </source>
</evidence>
<accession>A0A139QMS9</accession>
<evidence type="ECO:0000256" key="2">
    <source>
        <dbReference type="ARBA" id="ARBA00022448"/>
    </source>
</evidence>
<keyword evidence="12" id="KW-0080">Bacteriocin transport</keyword>
<keyword evidence="4" id="KW-0645">Protease</keyword>
<dbReference type="GO" id="GO:0008234">
    <property type="term" value="F:cysteine-type peptidase activity"/>
    <property type="evidence" value="ECO:0007669"/>
    <property type="project" value="UniProtKB-KW"/>
</dbReference>
<feature type="transmembrane region" description="Helical" evidence="13">
    <location>
        <begin position="337"/>
        <end position="357"/>
    </location>
</feature>
<dbReference type="InterPro" id="IPR003439">
    <property type="entry name" value="ABC_transporter-like_ATP-bd"/>
</dbReference>
<dbReference type="PROSITE" id="PS00211">
    <property type="entry name" value="ABC_TRANSPORTER_1"/>
    <property type="match status" value="1"/>
</dbReference>
<evidence type="ECO:0000259" key="14">
    <source>
        <dbReference type="PROSITE" id="PS50893"/>
    </source>
</evidence>
<dbReference type="GO" id="GO:0034040">
    <property type="term" value="F:ATPase-coupled lipid transmembrane transporter activity"/>
    <property type="evidence" value="ECO:0007669"/>
    <property type="project" value="TreeGrafter"/>
</dbReference>
<dbReference type="SUPFAM" id="SSF52540">
    <property type="entry name" value="P-loop containing nucleoside triphosphate hydrolases"/>
    <property type="match status" value="1"/>
</dbReference>
<dbReference type="EMBL" id="LQXV01000425">
    <property type="protein sequence ID" value="KXU03742.1"/>
    <property type="molecule type" value="Genomic_DNA"/>
</dbReference>
<dbReference type="PROSITE" id="PS50893">
    <property type="entry name" value="ABC_TRANSPORTER_2"/>
    <property type="match status" value="1"/>
</dbReference>
<dbReference type="CDD" id="cd03228">
    <property type="entry name" value="ABCC_MRP_Like"/>
    <property type="match status" value="1"/>
</dbReference>
<dbReference type="GO" id="GO:0005524">
    <property type="term" value="F:ATP binding"/>
    <property type="evidence" value="ECO:0007669"/>
    <property type="project" value="UniProtKB-KW"/>
</dbReference>
<dbReference type="AlphaFoldDB" id="A0A139QMS9"/>
<dbReference type="SUPFAM" id="SSF90123">
    <property type="entry name" value="ABC transporter transmembrane region"/>
    <property type="match status" value="1"/>
</dbReference>
<dbReference type="InterPro" id="IPR003593">
    <property type="entry name" value="AAA+_ATPase"/>
</dbReference>
<dbReference type="Gene3D" id="1.20.1560.10">
    <property type="entry name" value="ABC transporter type 1, transmembrane domain"/>
    <property type="match status" value="1"/>
</dbReference>
<keyword evidence="5 13" id="KW-0812">Transmembrane</keyword>
<evidence type="ECO:0000313" key="17">
    <source>
        <dbReference type="Proteomes" id="UP000071927"/>
    </source>
</evidence>
<dbReference type="Pfam" id="PF00664">
    <property type="entry name" value="ABC_membrane"/>
    <property type="match status" value="1"/>
</dbReference>
<evidence type="ECO:0000256" key="6">
    <source>
        <dbReference type="ARBA" id="ARBA00022741"/>
    </source>
</evidence>
<keyword evidence="8 16" id="KW-0067">ATP-binding</keyword>
<dbReference type="Pfam" id="PF00005">
    <property type="entry name" value="ABC_tran"/>
    <property type="match status" value="1"/>
</dbReference>
<dbReference type="Pfam" id="PF03412">
    <property type="entry name" value="Peptidase_C39"/>
    <property type="match status" value="1"/>
</dbReference>
<feature type="domain" description="ABC transporter" evidence="14">
    <location>
        <begin position="394"/>
        <end position="627"/>
    </location>
</feature>
<dbReference type="Gene3D" id="3.90.70.10">
    <property type="entry name" value="Cysteine proteinases"/>
    <property type="match status" value="1"/>
</dbReference>
<dbReference type="GO" id="GO:0015031">
    <property type="term" value="P:protein transport"/>
    <property type="evidence" value="ECO:0007669"/>
    <property type="project" value="UniProtKB-KW"/>
</dbReference>
<organism evidence="16 17">
    <name type="scientific">Streptococcus gallolyticus</name>
    <dbReference type="NCBI Taxonomy" id="315405"/>
    <lineage>
        <taxon>Bacteria</taxon>
        <taxon>Bacillati</taxon>
        <taxon>Bacillota</taxon>
        <taxon>Bacilli</taxon>
        <taxon>Lactobacillales</taxon>
        <taxon>Streptococcaceae</taxon>
        <taxon>Streptococcus</taxon>
    </lineage>
</organism>
<dbReference type="GO" id="GO:0006508">
    <property type="term" value="P:proteolysis"/>
    <property type="evidence" value="ECO:0007669"/>
    <property type="project" value="UniProtKB-KW"/>
</dbReference>
<evidence type="ECO:0000313" key="16">
    <source>
        <dbReference type="EMBL" id="KXU03742.1"/>
    </source>
</evidence>
<dbReference type="InterPro" id="IPR011527">
    <property type="entry name" value="ABC1_TM_dom"/>
</dbReference>
<keyword evidence="2" id="KW-0813">Transport</keyword>
<sequence length="636" mass="73546">MIFVNDSHFVILERVKNKKFYIVDPAIGKYVLNEKELKDMSPRYYTIFSYSPTPSESCDIRISKVLVANSLKQIIKKYKKTIIVVILFTLLFQAITISVPFGVRKIVDHNLGILQKISYNKLLILVVGIISFQGFVFLLKNVFLAFLKTNIYKDISVIFIEKLLKLPLEKIFKIDKSDIIHRYNSILIIKELISEKTISIWLDVALMILSLFYVSYKSIQIGLLLLIIFAFELGEFFKLLESKQEKLGKEILRQKKSLQSFFSLLDSLFILKAKNSELNVYNEWENDLVNYNKASFDRARYFNLLSAINFFITFSTPIISIILFLQYYPQSSSGEIILLYMMVLNFVNPINSILASIDEILYGVRHYIRALEITTLDEEGSGYCKLSKFENIKIGLKNVNYKYELNSDFVLKDISITINPGEFVAIIGKSGSGKSTLAKLLSGYLSPTTGELFYNHINYMDVEKKDFRNLISFVFQNPFILDGSLLYNITLDRQNITYEDVVRACKNTSIYDDIEKLPLKFNTPMNREIPTLSGGQMQRVVLAREIITKPKILVLDEPTSALDVETERIVQESVESLKCTRILVTHRLNTIEKADKIIIMDSGKIIDCETHDNLYNKNILYREMYDSYMNKYQKRS</sequence>
<dbReference type="GO" id="GO:0140359">
    <property type="term" value="F:ABC-type transporter activity"/>
    <property type="evidence" value="ECO:0007669"/>
    <property type="project" value="InterPro"/>
</dbReference>
<dbReference type="Gene3D" id="3.40.50.300">
    <property type="entry name" value="P-loop containing nucleotide triphosphate hydrolases"/>
    <property type="match status" value="1"/>
</dbReference>
<evidence type="ECO:0000256" key="5">
    <source>
        <dbReference type="ARBA" id="ARBA00022692"/>
    </source>
</evidence>
<dbReference type="InterPro" id="IPR005074">
    <property type="entry name" value="Peptidase_C39"/>
</dbReference>
<evidence type="ECO:0000256" key="13">
    <source>
        <dbReference type="SAM" id="Phobius"/>
    </source>
</evidence>
<dbReference type="InterPro" id="IPR017871">
    <property type="entry name" value="ABC_transporter-like_CS"/>
</dbReference>
<keyword evidence="11 13" id="KW-0472">Membrane</keyword>
<comment type="subcellular location">
    <subcellularLocation>
        <location evidence="1">Cell membrane</location>
        <topology evidence="1">Multi-pass membrane protein</topology>
    </subcellularLocation>
</comment>
<name>A0A139QMS9_9STRE</name>
<reference evidence="16 17" key="1">
    <citation type="submission" date="2016-01" db="EMBL/GenBank/DDBJ databases">
        <title>Highly variable Streptococcus oralis are common among viridans streptococci isolated from primates.</title>
        <authorList>
            <person name="Denapaite D."/>
            <person name="Rieger M."/>
            <person name="Koendgen S."/>
            <person name="Brueckner R."/>
            <person name="Ochigava I."/>
            <person name="Kappeler P."/>
            <person name="Maetz-Rensing K."/>
            <person name="Leendertz F."/>
            <person name="Hakenbeck R."/>
        </authorList>
    </citation>
    <scope>NUCLEOTIDE SEQUENCE [LARGE SCALE GENOMIC DNA]</scope>
    <source>
        <strain evidence="16 17">DD03</strain>
    </source>
</reference>
<dbReference type="PANTHER" id="PTHR24221:SF654">
    <property type="entry name" value="ATP-BINDING CASSETTE SUB-FAMILY B MEMBER 6"/>
    <property type="match status" value="1"/>
</dbReference>
<feature type="domain" description="ABC transmembrane type-1" evidence="15">
    <location>
        <begin position="83"/>
        <end position="360"/>
    </location>
</feature>
<keyword evidence="9" id="KW-0653">Protein transport</keyword>
<evidence type="ECO:0000259" key="15">
    <source>
        <dbReference type="PROSITE" id="PS50929"/>
    </source>
</evidence>
<dbReference type="InterPro" id="IPR036640">
    <property type="entry name" value="ABC1_TM_sf"/>
</dbReference>
<feature type="transmembrane region" description="Helical" evidence="13">
    <location>
        <begin position="221"/>
        <end position="240"/>
    </location>
</feature>
<dbReference type="PROSITE" id="PS50929">
    <property type="entry name" value="ABC_TM1F"/>
    <property type="match status" value="1"/>
</dbReference>